<feature type="transmembrane region" description="Helical" evidence="7">
    <location>
        <begin position="138"/>
        <end position="159"/>
    </location>
</feature>
<dbReference type="InterPro" id="IPR004638">
    <property type="entry name" value="EmrB-like"/>
</dbReference>
<dbReference type="InterPro" id="IPR036259">
    <property type="entry name" value="MFS_trans_sf"/>
</dbReference>
<keyword evidence="4 7" id="KW-0812">Transmembrane</keyword>
<keyword evidence="3" id="KW-1003">Cell membrane</keyword>
<name>A0ABP4XMR6_9ACTN</name>
<dbReference type="PROSITE" id="PS00216">
    <property type="entry name" value="SUGAR_TRANSPORT_1"/>
    <property type="match status" value="1"/>
</dbReference>
<keyword evidence="10" id="KW-1185">Reference proteome</keyword>
<evidence type="ECO:0000256" key="2">
    <source>
        <dbReference type="ARBA" id="ARBA00022448"/>
    </source>
</evidence>
<keyword evidence="2" id="KW-0813">Transport</keyword>
<feature type="transmembrane region" description="Helical" evidence="7">
    <location>
        <begin position="441"/>
        <end position="460"/>
    </location>
</feature>
<feature type="transmembrane region" description="Helical" evidence="7">
    <location>
        <begin position="361"/>
        <end position="383"/>
    </location>
</feature>
<feature type="transmembrane region" description="Helical" evidence="7">
    <location>
        <begin position="56"/>
        <end position="73"/>
    </location>
</feature>
<dbReference type="Pfam" id="PF07690">
    <property type="entry name" value="MFS_1"/>
    <property type="match status" value="1"/>
</dbReference>
<proteinExistence type="predicted"/>
<feature type="transmembrane region" description="Helical" evidence="7">
    <location>
        <begin position="105"/>
        <end position="126"/>
    </location>
</feature>
<comment type="caution">
    <text evidence="9">The sequence shown here is derived from an EMBL/GenBank/DDBJ whole genome shotgun (WGS) entry which is preliminary data.</text>
</comment>
<dbReference type="RefSeq" id="WP_344126349.1">
    <property type="nucleotide sequence ID" value="NZ_BAAALT010000014.1"/>
</dbReference>
<dbReference type="InterPro" id="IPR005829">
    <property type="entry name" value="Sugar_transporter_CS"/>
</dbReference>
<feature type="transmembrane region" description="Helical" evidence="7">
    <location>
        <begin position="201"/>
        <end position="219"/>
    </location>
</feature>
<dbReference type="SUPFAM" id="SSF103473">
    <property type="entry name" value="MFS general substrate transporter"/>
    <property type="match status" value="1"/>
</dbReference>
<keyword evidence="6 7" id="KW-0472">Membrane</keyword>
<protein>
    <submittedName>
        <fullName evidence="9">DHA2 family efflux MFS transporter permease subunit</fullName>
    </submittedName>
</protein>
<gene>
    <name evidence="9" type="ORF">GCM10009682_08120</name>
</gene>
<dbReference type="PANTHER" id="PTHR42718:SF42">
    <property type="entry name" value="EXPORT PROTEIN"/>
    <property type="match status" value="1"/>
</dbReference>
<feature type="transmembrane region" description="Helical" evidence="7">
    <location>
        <begin position="404"/>
        <end position="421"/>
    </location>
</feature>
<organism evidence="9 10">
    <name type="scientific">Luedemannella flava</name>
    <dbReference type="NCBI Taxonomy" id="349316"/>
    <lineage>
        <taxon>Bacteria</taxon>
        <taxon>Bacillati</taxon>
        <taxon>Actinomycetota</taxon>
        <taxon>Actinomycetes</taxon>
        <taxon>Micromonosporales</taxon>
        <taxon>Micromonosporaceae</taxon>
        <taxon>Luedemannella</taxon>
    </lineage>
</organism>
<feature type="transmembrane region" description="Helical" evidence="7">
    <location>
        <begin position="225"/>
        <end position="247"/>
    </location>
</feature>
<dbReference type="EMBL" id="BAAALT010000014">
    <property type="protein sequence ID" value="GAA1788349.1"/>
    <property type="molecule type" value="Genomic_DNA"/>
</dbReference>
<dbReference type="PROSITE" id="PS50850">
    <property type="entry name" value="MFS"/>
    <property type="match status" value="1"/>
</dbReference>
<dbReference type="PANTHER" id="PTHR42718">
    <property type="entry name" value="MAJOR FACILITATOR SUPERFAMILY MULTIDRUG TRANSPORTER MFSC"/>
    <property type="match status" value="1"/>
</dbReference>
<dbReference type="InterPro" id="IPR011701">
    <property type="entry name" value="MFS"/>
</dbReference>
<feature type="domain" description="Major facilitator superfamily (MFS) profile" evidence="8">
    <location>
        <begin position="14"/>
        <end position="464"/>
    </location>
</feature>
<accession>A0ABP4XMR6</accession>
<evidence type="ECO:0000256" key="1">
    <source>
        <dbReference type="ARBA" id="ARBA00004651"/>
    </source>
</evidence>
<evidence type="ECO:0000256" key="3">
    <source>
        <dbReference type="ARBA" id="ARBA00022475"/>
    </source>
</evidence>
<evidence type="ECO:0000313" key="9">
    <source>
        <dbReference type="EMBL" id="GAA1788349.1"/>
    </source>
</evidence>
<evidence type="ECO:0000256" key="4">
    <source>
        <dbReference type="ARBA" id="ARBA00022692"/>
    </source>
</evidence>
<reference evidence="10" key="1">
    <citation type="journal article" date="2019" name="Int. J. Syst. Evol. Microbiol.">
        <title>The Global Catalogue of Microorganisms (GCM) 10K type strain sequencing project: providing services to taxonomists for standard genome sequencing and annotation.</title>
        <authorList>
            <consortium name="The Broad Institute Genomics Platform"/>
            <consortium name="The Broad Institute Genome Sequencing Center for Infectious Disease"/>
            <person name="Wu L."/>
            <person name="Ma J."/>
        </authorList>
    </citation>
    <scope>NUCLEOTIDE SEQUENCE [LARGE SCALE GENOMIC DNA]</scope>
    <source>
        <strain evidence="10">JCM 13250</strain>
    </source>
</reference>
<dbReference type="InterPro" id="IPR020846">
    <property type="entry name" value="MFS_dom"/>
</dbReference>
<feature type="transmembrane region" description="Helical" evidence="7">
    <location>
        <begin position="80"/>
        <end position="99"/>
    </location>
</feature>
<dbReference type="Gene3D" id="1.20.1720.10">
    <property type="entry name" value="Multidrug resistance protein D"/>
    <property type="match status" value="1"/>
</dbReference>
<comment type="subcellular location">
    <subcellularLocation>
        <location evidence="1">Cell membrane</location>
        <topology evidence="1">Multi-pass membrane protein</topology>
    </subcellularLocation>
</comment>
<dbReference type="Gene3D" id="1.20.1250.20">
    <property type="entry name" value="MFS general substrate transporter like domains"/>
    <property type="match status" value="1"/>
</dbReference>
<dbReference type="Proteomes" id="UP001500218">
    <property type="component" value="Unassembled WGS sequence"/>
</dbReference>
<feature type="transmembrane region" description="Helical" evidence="7">
    <location>
        <begin position="267"/>
        <end position="288"/>
    </location>
</feature>
<feature type="transmembrane region" description="Helical" evidence="7">
    <location>
        <begin position="332"/>
        <end position="349"/>
    </location>
</feature>
<dbReference type="NCBIfam" id="TIGR00711">
    <property type="entry name" value="efflux_EmrB"/>
    <property type="match status" value="1"/>
</dbReference>
<sequence>MVAVMKDGRGRWLALGAIVLCMLTLGFDGTILNVALPTLATELGAGVSELQWIVDAYILVFAGLLLPAGALADRVGRKRVLLAGLGLFGAASLVATYATSAGTLVGARALMGIGAAVLTPTTLAVLPAIFPPEQRARAVAVAMMAAGVGIPLGPIVGGWLLRHFWWGSVFLVNLPVVAVAAVAVVALIPETRDPEPRPADLVGGALSTVGLVGLIYGVIEVPQRGWADARVLCAIGAGAAVLAAFVWWERRSAYPMIDLLWFARVRFLWGSLAATLATFAMFGVLFVLPAYLQLVLGHDALGVGVRLIPMMAGLIVGAAASERLVGRLGARIPITVGLVVAAVGLGLGARTDLGDGYASTALWLAVLGFGTGSAMAPAMAVVLDDLPAERAGAGTAITMTLRQVGAALGVALLGSLLSGQLDGRGIAESTPAAYVHAMDVVLAACAGLALIGAVCVAMFLRGQPVATAPPGEEESHHDVVARPA</sequence>
<evidence type="ECO:0000256" key="7">
    <source>
        <dbReference type="SAM" id="Phobius"/>
    </source>
</evidence>
<feature type="transmembrane region" description="Helical" evidence="7">
    <location>
        <begin position="12"/>
        <end position="36"/>
    </location>
</feature>
<dbReference type="CDD" id="cd17321">
    <property type="entry name" value="MFS_MMR_MDR_like"/>
    <property type="match status" value="1"/>
</dbReference>
<evidence type="ECO:0000259" key="8">
    <source>
        <dbReference type="PROSITE" id="PS50850"/>
    </source>
</evidence>
<evidence type="ECO:0000256" key="6">
    <source>
        <dbReference type="ARBA" id="ARBA00023136"/>
    </source>
</evidence>
<feature type="transmembrane region" description="Helical" evidence="7">
    <location>
        <begin position="165"/>
        <end position="189"/>
    </location>
</feature>
<evidence type="ECO:0000313" key="10">
    <source>
        <dbReference type="Proteomes" id="UP001500218"/>
    </source>
</evidence>
<evidence type="ECO:0000256" key="5">
    <source>
        <dbReference type="ARBA" id="ARBA00022989"/>
    </source>
</evidence>
<feature type="transmembrane region" description="Helical" evidence="7">
    <location>
        <begin position="300"/>
        <end position="320"/>
    </location>
</feature>
<keyword evidence="5 7" id="KW-1133">Transmembrane helix</keyword>